<organism evidence="5">
    <name type="scientific">marine metagenome</name>
    <dbReference type="NCBI Taxonomy" id="408172"/>
    <lineage>
        <taxon>unclassified sequences</taxon>
        <taxon>metagenomes</taxon>
        <taxon>ecological metagenomes</taxon>
    </lineage>
</organism>
<dbReference type="PANTHER" id="PTHR11702">
    <property type="entry name" value="DEVELOPMENTALLY REGULATED GTP-BINDING PROTEIN-RELATED"/>
    <property type="match status" value="1"/>
</dbReference>
<proteinExistence type="predicted"/>
<dbReference type="InterPro" id="IPR045086">
    <property type="entry name" value="OBG_GTPase"/>
</dbReference>
<dbReference type="AlphaFoldDB" id="A0A383AWH5"/>
<keyword evidence="2" id="KW-0342">GTP-binding</keyword>
<name>A0A383AWH5_9ZZZZ</name>
<dbReference type="GO" id="GO:0005525">
    <property type="term" value="F:GTP binding"/>
    <property type="evidence" value="ECO:0007669"/>
    <property type="project" value="UniProtKB-KW"/>
</dbReference>
<dbReference type="PROSITE" id="PS51883">
    <property type="entry name" value="OBG"/>
    <property type="match status" value="1"/>
</dbReference>
<dbReference type="Gene3D" id="3.40.50.300">
    <property type="entry name" value="P-loop containing nucleotide triphosphate hydrolases"/>
    <property type="match status" value="1"/>
</dbReference>
<dbReference type="InterPro" id="IPR006073">
    <property type="entry name" value="GTP-bd"/>
</dbReference>
<evidence type="ECO:0000256" key="1">
    <source>
        <dbReference type="ARBA" id="ARBA00022741"/>
    </source>
</evidence>
<dbReference type="EMBL" id="UINC01195119">
    <property type="protein sequence ID" value="SVE11535.1"/>
    <property type="molecule type" value="Genomic_DNA"/>
</dbReference>
<dbReference type="InterPro" id="IPR006169">
    <property type="entry name" value="GTP1_OBG_dom"/>
</dbReference>
<dbReference type="SUPFAM" id="SSF52540">
    <property type="entry name" value="P-loop containing nucleoside triphosphate hydrolases"/>
    <property type="match status" value="1"/>
</dbReference>
<dbReference type="FunFam" id="2.70.210.12:FF:000001">
    <property type="entry name" value="GTPase Obg"/>
    <property type="match status" value="1"/>
</dbReference>
<dbReference type="Gene3D" id="2.70.210.12">
    <property type="entry name" value="GTP1/OBG domain"/>
    <property type="match status" value="1"/>
</dbReference>
<reference evidence="5" key="1">
    <citation type="submission" date="2018-05" db="EMBL/GenBank/DDBJ databases">
        <authorList>
            <person name="Lanie J.A."/>
            <person name="Ng W.-L."/>
            <person name="Kazmierczak K.M."/>
            <person name="Andrzejewski T.M."/>
            <person name="Davidsen T.M."/>
            <person name="Wayne K.J."/>
            <person name="Tettelin H."/>
            <person name="Glass J.I."/>
            <person name="Rusch D."/>
            <person name="Podicherti R."/>
            <person name="Tsui H.-C.T."/>
            <person name="Winkler M.E."/>
        </authorList>
    </citation>
    <scope>NUCLEOTIDE SEQUENCE</scope>
</reference>
<dbReference type="Pfam" id="PF01926">
    <property type="entry name" value="MMR_HSR1"/>
    <property type="match status" value="1"/>
</dbReference>
<dbReference type="PRINTS" id="PR00326">
    <property type="entry name" value="GTP1OBG"/>
</dbReference>
<evidence type="ECO:0000259" key="3">
    <source>
        <dbReference type="PROSITE" id="PS51710"/>
    </source>
</evidence>
<dbReference type="GO" id="GO:0003924">
    <property type="term" value="F:GTPase activity"/>
    <property type="evidence" value="ECO:0007669"/>
    <property type="project" value="InterPro"/>
</dbReference>
<gene>
    <name evidence="5" type="ORF">METZ01_LOCUS464389</name>
</gene>
<evidence type="ECO:0000256" key="2">
    <source>
        <dbReference type="ARBA" id="ARBA00023134"/>
    </source>
</evidence>
<sequence>MLIGNLSINIRCGSGGSGSIDFKDNKEKTKPIGGSGGDGGSILLEVSNLVHDLSHINSTKLIKAENGGDGGKNYKKGEKGKDVVIKVPPGTRVMTKEKETVADLINLDSTFVLGEGGKGGRGNSDLLSKKNIAPKFAESGEKTYKQEYIFDLALISDVAIVGLPNVGKSSLLRCITNSKAVVADYPFTTKTPNIGILT</sequence>
<dbReference type="InterPro" id="IPR031167">
    <property type="entry name" value="G_OBG"/>
</dbReference>
<dbReference type="SUPFAM" id="SSF82051">
    <property type="entry name" value="Obg GTP-binding protein N-terminal domain"/>
    <property type="match status" value="1"/>
</dbReference>
<dbReference type="InterPro" id="IPR027417">
    <property type="entry name" value="P-loop_NTPase"/>
</dbReference>
<evidence type="ECO:0000313" key="5">
    <source>
        <dbReference type="EMBL" id="SVE11535.1"/>
    </source>
</evidence>
<accession>A0A383AWH5</accession>
<dbReference type="Pfam" id="PF01018">
    <property type="entry name" value="GTP1_OBG"/>
    <property type="match status" value="1"/>
</dbReference>
<dbReference type="PROSITE" id="PS51710">
    <property type="entry name" value="G_OBG"/>
    <property type="match status" value="1"/>
</dbReference>
<feature type="domain" description="Obg" evidence="4">
    <location>
        <begin position="1"/>
        <end position="155"/>
    </location>
</feature>
<evidence type="ECO:0000259" key="4">
    <source>
        <dbReference type="PROSITE" id="PS51883"/>
    </source>
</evidence>
<dbReference type="InterPro" id="IPR036726">
    <property type="entry name" value="GTP1_OBG_dom_sf"/>
</dbReference>
<keyword evidence="1" id="KW-0547">Nucleotide-binding</keyword>
<feature type="domain" description="OBG-type G" evidence="3">
    <location>
        <begin position="156"/>
        <end position="198"/>
    </location>
</feature>
<evidence type="ECO:0008006" key="6">
    <source>
        <dbReference type="Google" id="ProtNLM"/>
    </source>
</evidence>
<dbReference type="PANTHER" id="PTHR11702:SF31">
    <property type="entry name" value="MITOCHONDRIAL RIBOSOME-ASSOCIATED GTPASE 2"/>
    <property type="match status" value="1"/>
</dbReference>
<feature type="non-terminal residue" evidence="5">
    <location>
        <position position="198"/>
    </location>
</feature>
<protein>
    <recommendedName>
        <fullName evidence="6">Obg domain-containing protein</fullName>
    </recommendedName>
</protein>